<evidence type="ECO:0000256" key="1">
    <source>
        <dbReference type="SAM" id="MobiDB-lite"/>
    </source>
</evidence>
<evidence type="ECO:0000313" key="3">
    <source>
        <dbReference type="EMBL" id="ACV76597.1"/>
    </source>
</evidence>
<feature type="transmembrane region" description="Helical" evidence="2">
    <location>
        <begin position="223"/>
        <end position="247"/>
    </location>
</feature>
<dbReference type="Pfam" id="PF09490">
    <property type="entry name" value="CbtA"/>
    <property type="match status" value="1"/>
</dbReference>
<proteinExistence type="predicted"/>
<name>C8XJ10_NAKMY</name>
<keyword evidence="4" id="KW-1185">Reference proteome</keyword>
<reference evidence="3 4" key="2">
    <citation type="journal article" date="2010" name="Stand. Genomic Sci.">
        <title>Complete genome sequence of Nakamurella multipartita type strain (Y-104).</title>
        <authorList>
            <person name="Tice H."/>
            <person name="Mayilraj S."/>
            <person name="Sims D."/>
            <person name="Lapidus A."/>
            <person name="Nolan M."/>
            <person name="Lucas S."/>
            <person name="Glavina Del Rio T."/>
            <person name="Copeland A."/>
            <person name="Cheng J.F."/>
            <person name="Meincke L."/>
            <person name="Bruce D."/>
            <person name="Goodwin L."/>
            <person name="Pitluck S."/>
            <person name="Ivanova N."/>
            <person name="Mavromatis K."/>
            <person name="Ovchinnikova G."/>
            <person name="Pati A."/>
            <person name="Chen A."/>
            <person name="Palaniappan K."/>
            <person name="Land M."/>
            <person name="Hauser L."/>
            <person name="Chang Y.J."/>
            <person name="Jeffries C.D."/>
            <person name="Detter J.C."/>
            <person name="Brettin T."/>
            <person name="Rohde M."/>
            <person name="Goker M."/>
            <person name="Bristow J."/>
            <person name="Eisen J.A."/>
            <person name="Markowitz V."/>
            <person name="Hugenholtz P."/>
            <person name="Kyrpides N.C."/>
            <person name="Klenk H.P."/>
            <person name="Chen F."/>
        </authorList>
    </citation>
    <scope>NUCLEOTIDE SEQUENCE [LARGE SCALE GENOMIC DNA]</scope>
    <source>
        <strain evidence="4">ATCC 700099 / DSM 44233 / CIP 104796 / JCM 9543 / NBRC 105858 / Y-104</strain>
    </source>
</reference>
<dbReference type="EMBL" id="CP001737">
    <property type="protein sequence ID" value="ACV76597.1"/>
    <property type="molecule type" value="Genomic_DNA"/>
</dbReference>
<feature type="transmembrane region" description="Helical" evidence="2">
    <location>
        <begin position="78"/>
        <end position="101"/>
    </location>
</feature>
<accession>C8XJ10</accession>
<evidence type="ECO:0008006" key="5">
    <source>
        <dbReference type="Google" id="ProtNLM"/>
    </source>
</evidence>
<protein>
    <recommendedName>
        <fullName evidence="5">Cobalt transporter, subunit CbtA</fullName>
    </recommendedName>
</protein>
<feature type="transmembrane region" description="Helical" evidence="2">
    <location>
        <begin position="7"/>
        <end position="29"/>
    </location>
</feature>
<organism evidence="3 4">
    <name type="scientific">Nakamurella multipartita (strain ATCC 700099 / DSM 44233 / CIP 104796 / JCM 9543 / NBRC 105858 / Y-104)</name>
    <name type="common">Microsphaera multipartita</name>
    <dbReference type="NCBI Taxonomy" id="479431"/>
    <lineage>
        <taxon>Bacteria</taxon>
        <taxon>Bacillati</taxon>
        <taxon>Actinomycetota</taxon>
        <taxon>Actinomycetes</taxon>
        <taxon>Nakamurellales</taxon>
        <taxon>Nakamurellaceae</taxon>
        <taxon>Nakamurella</taxon>
    </lineage>
</organism>
<dbReference type="InterPro" id="IPR012666">
    <property type="entry name" value="CbtA_put"/>
</dbReference>
<dbReference type="AlphaFoldDB" id="C8XJ10"/>
<feature type="transmembrane region" description="Helical" evidence="2">
    <location>
        <begin position="113"/>
        <end position="132"/>
    </location>
</feature>
<feature type="region of interest" description="Disordered" evidence="1">
    <location>
        <begin position="47"/>
        <end position="70"/>
    </location>
</feature>
<gene>
    <name evidence="3" type="ordered locus">Namu_0164</name>
</gene>
<evidence type="ECO:0000256" key="2">
    <source>
        <dbReference type="SAM" id="Phobius"/>
    </source>
</evidence>
<sequence length="263" mass="26695" precursor="true">MLTARTFLVRGLLAGLIAGIVTFGVAYVIGEPPVDAAIAIEEAGSPAADSHDMAGMTQGEGHSHGDEAEVSRSTQSTWGLATATILFGVALGGIAGLAAAFACGRLGRLGPRASCVVVAATGFVAIYLVPFLKYPPNPPAVGNPDTIGPRTAWYFGMLAVSVVVAVAAIVLARRLAPRLGSWHAGLAAGGGALAIVLATAWLLPTVDEVPAGFPADLLWQFRMSSLAVQFTLWAVLGIALASMIGVVTDRTAQAARPLTGAAA</sequence>
<dbReference type="KEGG" id="nml:Namu_0164"/>
<dbReference type="RefSeq" id="WP_012814072.1">
    <property type="nucleotide sequence ID" value="NC_013235.1"/>
</dbReference>
<dbReference type="HOGENOM" id="CLU_090632_0_0_11"/>
<reference evidence="4" key="1">
    <citation type="submission" date="2009-09" db="EMBL/GenBank/DDBJ databases">
        <title>The complete genome of Nakamurella multipartita DSM 44233.</title>
        <authorList>
            <consortium name="US DOE Joint Genome Institute (JGI-PGF)"/>
            <person name="Lucas S."/>
            <person name="Copeland A."/>
            <person name="Lapidus A."/>
            <person name="Glavina del Rio T."/>
            <person name="Dalin E."/>
            <person name="Tice H."/>
            <person name="Bruce D."/>
            <person name="Goodwin L."/>
            <person name="Pitluck S."/>
            <person name="Kyrpides N."/>
            <person name="Mavromatis K."/>
            <person name="Ivanova N."/>
            <person name="Ovchinnikova G."/>
            <person name="Sims D."/>
            <person name="Meincke L."/>
            <person name="Brettin T."/>
            <person name="Detter J.C."/>
            <person name="Han C."/>
            <person name="Larimer F."/>
            <person name="Land M."/>
            <person name="Hauser L."/>
            <person name="Markowitz V."/>
            <person name="Cheng J.-F."/>
            <person name="Hugenholtz P."/>
            <person name="Woyke T."/>
            <person name="Wu D."/>
            <person name="Klenk H.-P."/>
            <person name="Eisen J.A."/>
        </authorList>
    </citation>
    <scope>NUCLEOTIDE SEQUENCE [LARGE SCALE GENOMIC DNA]</scope>
    <source>
        <strain evidence="4">ATCC 700099 / DSM 44233 / CIP 104796 / JCM 9543 / NBRC 105858 / Y-104</strain>
    </source>
</reference>
<feature type="transmembrane region" description="Helical" evidence="2">
    <location>
        <begin position="152"/>
        <end position="172"/>
    </location>
</feature>
<dbReference type="Proteomes" id="UP000002218">
    <property type="component" value="Chromosome"/>
</dbReference>
<evidence type="ECO:0000313" key="4">
    <source>
        <dbReference type="Proteomes" id="UP000002218"/>
    </source>
</evidence>
<keyword evidence="2" id="KW-1133">Transmembrane helix</keyword>
<dbReference type="STRING" id="479431.Namu_0164"/>
<keyword evidence="2" id="KW-0812">Transmembrane</keyword>
<dbReference type="eggNOG" id="COG5446">
    <property type="taxonomic scope" value="Bacteria"/>
</dbReference>
<dbReference type="InParanoid" id="C8XJ10"/>
<feature type="compositionally biased region" description="Basic and acidic residues" evidence="1">
    <location>
        <begin position="61"/>
        <end position="70"/>
    </location>
</feature>
<keyword evidence="2" id="KW-0472">Membrane</keyword>
<feature type="transmembrane region" description="Helical" evidence="2">
    <location>
        <begin position="184"/>
        <end position="203"/>
    </location>
</feature>